<name>A0AAQ3Q066_PASNO</name>
<keyword evidence="3" id="KW-1185">Reference proteome</keyword>
<dbReference type="Proteomes" id="UP001341281">
    <property type="component" value="Chromosome 02"/>
</dbReference>
<reference evidence="2 3" key="1">
    <citation type="submission" date="2024-02" db="EMBL/GenBank/DDBJ databases">
        <title>High-quality chromosome-scale genome assembly of Pensacola bahiagrass (Paspalum notatum Flugge var. saurae).</title>
        <authorList>
            <person name="Vega J.M."/>
            <person name="Podio M."/>
            <person name="Orjuela J."/>
            <person name="Siena L.A."/>
            <person name="Pessino S.C."/>
            <person name="Combes M.C."/>
            <person name="Mariac C."/>
            <person name="Albertini E."/>
            <person name="Pupilli F."/>
            <person name="Ortiz J.P.A."/>
            <person name="Leblanc O."/>
        </authorList>
    </citation>
    <scope>NUCLEOTIDE SEQUENCE [LARGE SCALE GENOMIC DNA]</scope>
    <source>
        <strain evidence="2">R1</strain>
        <tissue evidence="2">Leaf</tissue>
    </source>
</reference>
<gene>
    <name evidence="2" type="ORF">U9M48_007485</name>
</gene>
<feature type="compositionally biased region" description="Basic and acidic residues" evidence="1">
    <location>
        <begin position="20"/>
        <end position="30"/>
    </location>
</feature>
<evidence type="ECO:0000313" key="2">
    <source>
        <dbReference type="EMBL" id="WVZ57043.1"/>
    </source>
</evidence>
<evidence type="ECO:0000256" key="1">
    <source>
        <dbReference type="SAM" id="MobiDB-lite"/>
    </source>
</evidence>
<protein>
    <submittedName>
        <fullName evidence="2">Uncharacterized protein</fullName>
    </submittedName>
</protein>
<sequence>MLQDINYYQYRDDYAGEYPRRRSEEHREAVQDSGSEWSSDDDNVLNTKDMAEGRCDGYISFLGFHPYKEVVFLNIELSRAVAYHRNTSKFQDLGNIYPRDYCEIAGACASIKRFDVKSCIHIDHQFCIG</sequence>
<accession>A0AAQ3Q066</accession>
<proteinExistence type="predicted"/>
<dbReference type="PANTHER" id="PTHR34591:SF56">
    <property type="entry name" value="F-BOX DOMAIN-CONTAINING PROTEIN"/>
    <property type="match status" value="1"/>
</dbReference>
<dbReference type="EMBL" id="CP144746">
    <property type="protein sequence ID" value="WVZ57043.1"/>
    <property type="molecule type" value="Genomic_DNA"/>
</dbReference>
<evidence type="ECO:0000313" key="3">
    <source>
        <dbReference type="Proteomes" id="UP001341281"/>
    </source>
</evidence>
<dbReference type="PANTHER" id="PTHR34591">
    <property type="entry name" value="OS03G0653100 PROTEIN-RELATED"/>
    <property type="match status" value="1"/>
</dbReference>
<organism evidence="2 3">
    <name type="scientific">Paspalum notatum var. saurae</name>
    <dbReference type="NCBI Taxonomy" id="547442"/>
    <lineage>
        <taxon>Eukaryota</taxon>
        <taxon>Viridiplantae</taxon>
        <taxon>Streptophyta</taxon>
        <taxon>Embryophyta</taxon>
        <taxon>Tracheophyta</taxon>
        <taxon>Spermatophyta</taxon>
        <taxon>Magnoliopsida</taxon>
        <taxon>Liliopsida</taxon>
        <taxon>Poales</taxon>
        <taxon>Poaceae</taxon>
        <taxon>PACMAD clade</taxon>
        <taxon>Panicoideae</taxon>
        <taxon>Andropogonodae</taxon>
        <taxon>Paspaleae</taxon>
        <taxon>Paspalinae</taxon>
        <taxon>Paspalum</taxon>
    </lineage>
</organism>
<dbReference type="AlphaFoldDB" id="A0AAQ3Q066"/>
<feature type="region of interest" description="Disordered" evidence="1">
    <location>
        <begin position="20"/>
        <end position="44"/>
    </location>
</feature>